<keyword evidence="1" id="KW-0472">Membrane</keyword>
<name>A0A0A9DY81_ARUDO</name>
<organism evidence="2">
    <name type="scientific">Arundo donax</name>
    <name type="common">Giant reed</name>
    <name type="synonym">Donax arundinaceus</name>
    <dbReference type="NCBI Taxonomy" id="35708"/>
    <lineage>
        <taxon>Eukaryota</taxon>
        <taxon>Viridiplantae</taxon>
        <taxon>Streptophyta</taxon>
        <taxon>Embryophyta</taxon>
        <taxon>Tracheophyta</taxon>
        <taxon>Spermatophyta</taxon>
        <taxon>Magnoliopsida</taxon>
        <taxon>Liliopsida</taxon>
        <taxon>Poales</taxon>
        <taxon>Poaceae</taxon>
        <taxon>PACMAD clade</taxon>
        <taxon>Arundinoideae</taxon>
        <taxon>Arundineae</taxon>
        <taxon>Arundo</taxon>
    </lineage>
</organism>
<keyword evidence="1" id="KW-1133">Transmembrane helix</keyword>
<proteinExistence type="predicted"/>
<evidence type="ECO:0000313" key="2">
    <source>
        <dbReference type="EMBL" id="JAD88717.1"/>
    </source>
</evidence>
<feature type="transmembrane region" description="Helical" evidence="1">
    <location>
        <begin position="48"/>
        <end position="72"/>
    </location>
</feature>
<protein>
    <submittedName>
        <fullName evidence="2">Uncharacterized protein</fullName>
    </submittedName>
</protein>
<keyword evidence="1" id="KW-0812">Transmembrane</keyword>
<reference evidence="2" key="2">
    <citation type="journal article" date="2015" name="Data Brief">
        <title>Shoot transcriptome of the giant reed, Arundo donax.</title>
        <authorList>
            <person name="Barrero R.A."/>
            <person name="Guerrero F.D."/>
            <person name="Moolhuijzen P."/>
            <person name="Goolsby J.A."/>
            <person name="Tidwell J."/>
            <person name="Bellgard S.E."/>
            <person name="Bellgard M.I."/>
        </authorList>
    </citation>
    <scope>NUCLEOTIDE SEQUENCE</scope>
    <source>
        <tissue evidence="2">Shoot tissue taken approximately 20 cm above the soil surface</tissue>
    </source>
</reference>
<dbReference type="EMBL" id="GBRH01209178">
    <property type="protein sequence ID" value="JAD88717.1"/>
    <property type="molecule type" value="Transcribed_RNA"/>
</dbReference>
<sequence>MNFTIPMYNASKLQVRLVCLSMVPFWRVPNGTKSLGVLWFSPRRMIGLLIVSCFIIASSFGCICPAALWSLLCV</sequence>
<evidence type="ECO:0000256" key="1">
    <source>
        <dbReference type="SAM" id="Phobius"/>
    </source>
</evidence>
<accession>A0A0A9DY81</accession>
<reference evidence="2" key="1">
    <citation type="submission" date="2014-09" db="EMBL/GenBank/DDBJ databases">
        <authorList>
            <person name="Magalhaes I.L.F."/>
            <person name="Oliveira U."/>
            <person name="Santos F.R."/>
            <person name="Vidigal T.H.D.A."/>
            <person name="Brescovit A.D."/>
            <person name="Santos A.J."/>
        </authorList>
    </citation>
    <scope>NUCLEOTIDE SEQUENCE</scope>
    <source>
        <tissue evidence="2">Shoot tissue taken approximately 20 cm above the soil surface</tissue>
    </source>
</reference>
<dbReference type="AlphaFoldDB" id="A0A0A9DY81"/>